<protein>
    <submittedName>
        <fullName evidence="2">Uncharacterized protein</fullName>
    </submittedName>
</protein>
<dbReference type="AlphaFoldDB" id="A0A9D4GTR1"/>
<dbReference type="Proteomes" id="UP000828390">
    <property type="component" value="Unassembled WGS sequence"/>
</dbReference>
<reference evidence="2" key="2">
    <citation type="submission" date="2020-11" db="EMBL/GenBank/DDBJ databases">
        <authorList>
            <person name="McCartney M.A."/>
            <person name="Auch B."/>
            <person name="Kono T."/>
            <person name="Mallez S."/>
            <person name="Becker A."/>
            <person name="Gohl D.M."/>
            <person name="Silverstein K.A.T."/>
            <person name="Koren S."/>
            <person name="Bechman K.B."/>
            <person name="Herman A."/>
            <person name="Abrahante J.E."/>
            <person name="Garbe J."/>
        </authorList>
    </citation>
    <scope>NUCLEOTIDE SEQUENCE</scope>
    <source>
        <strain evidence="2">Duluth1</strain>
        <tissue evidence="2">Whole animal</tissue>
    </source>
</reference>
<feature type="region of interest" description="Disordered" evidence="1">
    <location>
        <begin position="128"/>
        <end position="177"/>
    </location>
</feature>
<evidence type="ECO:0000313" key="3">
    <source>
        <dbReference type="Proteomes" id="UP000828390"/>
    </source>
</evidence>
<keyword evidence="3" id="KW-1185">Reference proteome</keyword>
<evidence type="ECO:0000256" key="1">
    <source>
        <dbReference type="SAM" id="MobiDB-lite"/>
    </source>
</evidence>
<name>A0A9D4GTR1_DREPO</name>
<proteinExistence type="predicted"/>
<sequence>MESENENDLPPAIDQPSMDSSAELTTETVSHHLQPPERSSAQRDSDMESGNEKDLPPAIKRPSMDSRVELSTETVSHHLQPLDRPSAQKDSDMELDNGNEVVDDSESDVGSEIWPFAFLRSRNIQIHEPDEKDEFEDCDDNVLDPDYHPEEDSQESDSDCGNLRDNFGKTGKKKQVHRPCYCQENAALLDAFSSYLVPNCRHLPRENGR</sequence>
<feature type="compositionally biased region" description="Acidic residues" evidence="1">
    <location>
        <begin position="93"/>
        <end position="108"/>
    </location>
</feature>
<accession>A0A9D4GTR1</accession>
<organism evidence="2 3">
    <name type="scientific">Dreissena polymorpha</name>
    <name type="common">Zebra mussel</name>
    <name type="synonym">Mytilus polymorpha</name>
    <dbReference type="NCBI Taxonomy" id="45954"/>
    <lineage>
        <taxon>Eukaryota</taxon>
        <taxon>Metazoa</taxon>
        <taxon>Spiralia</taxon>
        <taxon>Lophotrochozoa</taxon>
        <taxon>Mollusca</taxon>
        <taxon>Bivalvia</taxon>
        <taxon>Autobranchia</taxon>
        <taxon>Heteroconchia</taxon>
        <taxon>Euheterodonta</taxon>
        <taxon>Imparidentia</taxon>
        <taxon>Neoheterodontei</taxon>
        <taxon>Myida</taxon>
        <taxon>Dreissenoidea</taxon>
        <taxon>Dreissenidae</taxon>
        <taxon>Dreissena</taxon>
    </lineage>
</organism>
<feature type="compositionally biased region" description="Acidic residues" evidence="1">
    <location>
        <begin position="131"/>
        <end position="143"/>
    </location>
</feature>
<gene>
    <name evidence="2" type="ORF">DPMN_123134</name>
</gene>
<feature type="compositionally biased region" description="Basic and acidic residues" evidence="1">
    <location>
        <begin position="40"/>
        <end position="55"/>
    </location>
</feature>
<comment type="caution">
    <text evidence="2">The sequence shown here is derived from an EMBL/GenBank/DDBJ whole genome shotgun (WGS) entry which is preliminary data.</text>
</comment>
<feature type="region of interest" description="Disordered" evidence="1">
    <location>
        <begin position="1"/>
        <end position="108"/>
    </location>
</feature>
<feature type="compositionally biased region" description="Polar residues" evidence="1">
    <location>
        <begin position="17"/>
        <end position="28"/>
    </location>
</feature>
<reference evidence="2" key="1">
    <citation type="journal article" date="2019" name="bioRxiv">
        <title>The Genome of the Zebra Mussel, Dreissena polymorpha: A Resource for Invasive Species Research.</title>
        <authorList>
            <person name="McCartney M.A."/>
            <person name="Auch B."/>
            <person name="Kono T."/>
            <person name="Mallez S."/>
            <person name="Zhang Y."/>
            <person name="Obille A."/>
            <person name="Becker A."/>
            <person name="Abrahante J.E."/>
            <person name="Garbe J."/>
            <person name="Badalamenti J.P."/>
            <person name="Herman A."/>
            <person name="Mangelson H."/>
            <person name="Liachko I."/>
            <person name="Sullivan S."/>
            <person name="Sone E.D."/>
            <person name="Koren S."/>
            <person name="Silverstein K.A.T."/>
            <person name="Beckman K.B."/>
            <person name="Gohl D.M."/>
        </authorList>
    </citation>
    <scope>NUCLEOTIDE SEQUENCE</scope>
    <source>
        <strain evidence="2">Duluth1</strain>
        <tissue evidence="2">Whole animal</tissue>
    </source>
</reference>
<dbReference type="EMBL" id="JAIWYP010000005">
    <property type="protein sequence ID" value="KAH3821370.1"/>
    <property type="molecule type" value="Genomic_DNA"/>
</dbReference>
<evidence type="ECO:0000313" key="2">
    <source>
        <dbReference type="EMBL" id="KAH3821370.1"/>
    </source>
</evidence>